<dbReference type="InterPro" id="IPR015890">
    <property type="entry name" value="Chorismate_C"/>
</dbReference>
<keyword evidence="2" id="KW-0808">Transferase</keyword>
<accession>A0A8G0ZRI6</accession>
<dbReference type="GO" id="GO:0000162">
    <property type="term" value="P:L-tryptophan biosynthetic process"/>
    <property type="evidence" value="ECO:0007669"/>
    <property type="project" value="TreeGrafter"/>
</dbReference>
<proteinExistence type="predicted"/>
<evidence type="ECO:0000313" key="2">
    <source>
        <dbReference type="EMBL" id="QYZ68180.1"/>
    </source>
</evidence>
<dbReference type="SUPFAM" id="SSF56322">
    <property type="entry name" value="ADC synthase"/>
    <property type="match status" value="1"/>
</dbReference>
<dbReference type="NCBIfam" id="TIGR00553">
    <property type="entry name" value="pabB"/>
    <property type="match status" value="1"/>
</dbReference>
<dbReference type="PANTHER" id="PTHR11236:SF50">
    <property type="entry name" value="AMINODEOXYCHORISMATE SYNTHASE COMPONENT 1"/>
    <property type="match status" value="1"/>
</dbReference>
<organism evidence="2 3">
    <name type="scientific">Neotabrizicola shimadae</name>
    <dbReference type="NCBI Taxonomy" id="2807096"/>
    <lineage>
        <taxon>Bacteria</taxon>
        <taxon>Pseudomonadati</taxon>
        <taxon>Pseudomonadota</taxon>
        <taxon>Alphaproteobacteria</taxon>
        <taxon>Rhodobacterales</taxon>
        <taxon>Paracoccaceae</taxon>
        <taxon>Neotabrizicola</taxon>
    </lineage>
</organism>
<dbReference type="PANTHER" id="PTHR11236">
    <property type="entry name" value="AMINOBENZOATE/ANTHRANILATE SYNTHASE"/>
    <property type="match status" value="1"/>
</dbReference>
<dbReference type="AlphaFoldDB" id="A0A8G0ZRI6"/>
<evidence type="ECO:0000313" key="3">
    <source>
        <dbReference type="Proteomes" id="UP000826300"/>
    </source>
</evidence>
<keyword evidence="3" id="KW-1185">Reference proteome</keyword>
<feature type="domain" description="Chorismate-utilising enzyme C-terminal" evidence="1">
    <location>
        <begin position="112"/>
        <end position="367"/>
    </location>
</feature>
<dbReference type="NCBIfam" id="NF005698">
    <property type="entry name" value="PRK07508.1"/>
    <property type="match status" value="1"/>
</dbReference>
<dbReference type="InterPro" id="IPR005801">
    <property type="entry name" value="ADC_synthase"/>
</dbReference>
<dbReference type="Proteomes" id="UP000826300">
    <property type="component" value="Chromosome"/>
</dbReference>
<gene>
    <name evidence="2" type="ORF">JO391_10245</name>
</gene>
<reference evidence="2" key="1">
    <citation type="submission" date="2021-02" db="EMBL/GenBank/DDBJ databases">
        <title>Rhodobacter shimadae sp. nov., an aerobic anoxygenic phototrophic bacterium isolated from a hot spring.</title>
        <authorList>
            <person name="Muramatsu S."/>
            <person name="Haruta S."/>
            <person name="Hirose S."/>
            <person name="Hanada S."/>
        </authorList>
    </citation>
    <scope>NUCLEOTIDE SEQUENCE</scope>
    <source>
        <strain evidence="2">N10</strain>
    </source>
</reference>
<dbReference type="Pfam" id="PF00425">
    <property type="entry name" value="Chorismate_bind"/>
    <property type="match status" value="1"/>
</dbReference>
<dbReference type="Gene3D" id="3.60.120.10">
    <property type="entry name" value="Anthranilate synthase"/>
    <property type="match status" value="1"/>
</dbReference>
<name>A0A8G0ZRI6_9RHOB</name>
<dbReference type="GO" id="GO:0046820">
    <property type="term" value="F:4-amino-4-deoxychorismate synthase activity"/>
    <property type="evidence" value="ECO:0007669"/>
    <property type="project" value="UniProtKB-EC"/>
</dbReference>
<dbReference type="InterPro" id="IPR005802">
    <property type="entry name" value="ADC_synth_comp_1"/>
</dbReference>
<dbReference type="EMBL" id="CP069370">
    <property type="protein sequence ID" value="QYZ68180.1"/>
    <property type="molecule type" value="Genomic_DNA"/>
</dbReference>
<sequence length="379" mass="40114">MILVEHGPGETPALFRQARGLVVAGTPEEVRPALERAEAARRAGAWVAGWVGYETGYALEPKLTRLMPERRRGPLLVLGLFDGPEPAGAALEQAAAEGRGSAMTAPEPMVARADYDAAMARVLAYIAAGDCYQVNLTFPMAARLASGTALGLYGAFRRTGAVGHGAFADLGVGPAVVSRSPELFFRLEAGGRIVTRPMKGTAPRDPDPARDAALAAALQASVKDRAENLMIVDLLRNDISRLARVGSVKVPALFALERYATVHQMTSTVVGELAEAPSLPGLMAALFPCGSVTGAPKIRAMEIIREVEPMPRGVYCGAVGWMSPDGTADFSVAIRTLSIWDDEIVMNVGGGVVHGSTAQGEWEEALWKARFVKAAVRRS</sequence>
<dbReference type="GO" id="GO:0009396">
    <property type="term" value="P:folic acid-containing compound biosynthetic process"/>
    <property type="evidence" value="ECO:0007669"/>
    <property type="project" value="InterPro"/>
</dbReference>
<evidence type="ECO:0000259" key="1">
    <source>
        <dbReference type="Pfam" id="PF00425"/>
    </source>
</evidence>
<keyword evidence="2" id="KW-0032">Aminotransferase</keyword>
<dbReference type="PRINTS" id="PR00095">
    <property type="entry name" value="ANTSNTHASEI"/>
</dbReference>
<dbReference type="InterPro" id="IPR019999">
    <property type="entry name" value="Anth_synth_I-like"/>
</dbReference>
<dbReference type="RefSeq" id="WP_220660403.1">
    <property type="nucleotide sequence ID" value="NZ_CP069370.1"/>
</dbReference>
<protein>
    <submittedName>
        <fullName evidence="2">Aminodeoxychorismate synthase component I</fullName>
        <ecNumber evidence="2">2.6.1.85</ecNumber>
    </submittedName>
</protein>
<dbReference type="KEGG" id="nsm:JO391_10245"/>
<dbReference type="EC" id="2.6.1.85" evidence="2"/>